<evidence type="ECO:0000313" key="5">
    <source>
        <dbReference type="Proteomes" id="UP001597097"/>
    </source>
</evidence>
<dbReference type="Gene3D" id="3.90.470.20">
    <property type="entry name" value="4'-phosphopantetheinyl transferase domain"/>
    <property type="match status" value="1"/>
</dbReference>
<dbReference type="Pfam" id="PF01648">
    <property type="entry name" value="ACPS"/>
    <property type="match status" value="1"/>
</dbReference>
<organism evidence="4 5">
    <name type="scientific">Nonomuraea guangzhouensis</name>
    <dbReference type="NCBI Taxonomy" id="1291555"/>
    <lineage>
        <taxon>Bacteria</taxon>
        <taxon>Bacillati</taxon>
        <taxon>Actinomycetota</taxon>
        <taxon>Actinomycetes</taxon>
        <taxon>Streptosporangiales</taxon>
        <taxon>Streptosporangiaceae</taxon>
        <taxon>Nonomuraea</taxon>
    </lineage>
</organism>
<name>A0ABW4GB50_9ACTN</name>
<dbReference type="EMBL" id="JBHUCM010000018">
    <property type="protein sequence ID" value="MFD1539890.1"/>
    <property type="molecule type" value="Genomic_DNA"/>
</dbReference>
<evidence type="ECO:0000256" key="2">
    <source>
        <dbReference type="ARBA" id="ARBA00022679"/>
    </source>
</evidence>
<dbReference type="SUPFAM" id="SSF56214">
    <property type="entry name" value="4'-phosphopantetheinyl transferase"/>
    <property type="match status" value="2"/>
</dbReference>
<evidence type="ECO:0000259" key="3">
    <source>
        <dbReference type="Pfam" id="PF01648"/>
    </source>
</evidence>
<evidence type="ECO:0000256" key="1">
    <source>
        <dbReference type="ARBA" id="ARBA00010990"/>
    </source>
</evidence>
<comment type="caution">
    <text evidence="4">The sequence shown here is derived from an EMBL/GenBank/DDBJ whole genome shotgun (WGS) entry which is preliminary data.</text>
</comment>
<dbReference type="InterPro" id="IPR037143">
    <property type="entry name" value="4-PPantetheinyl_Trfase_dom_sf"/>
</dbReference>
<gene>
    <name evidence="4" type="ORF">ACFSJ0_22750</name>
</gene>
<dbReference type="PANTHER" id="PTHR12215">
    <property type="entry name" value="PHOSPHOPANTETHEINE TRANSFERASE"/>
    <property type="match status" value="1"/>
</dbReference>
<keyword evidence="5" id="KW-1185">Reference proteome</keyword>
<proteinExistence type="inferred from homology"/>
<dbReference type="Proteomes" id="UP001597097">
    <property type="component" value="Unassembled WGS sequence"/>
</dbReference>
<evidence type="ECO:0000313" key="4">
    <source>
        <dbReference type="EMBL" id="MFD1539890.1"/>
    </source>
</evidence>
<protein>
    <submittedName>
        <fullName evidence="4">4'-phosphopantetheinyl transferase family protein</fullName>
    </submittedName>
</protein>
<accession>A0ABW4GB50</accession>
<keyword evidence="2 4" id="KW-0808">Transferase</keyword>
<comment type="similarity">
    <text evidence="1">Belongs to the P-Pant transferase superfamily. Gsp/Sfp/HetI/AcpT family.</text>
</comment>
<dbReference type="RefSeq" id="WP_308127239.1">
    <property type="nucleotide sequence ID" value="NZ_JAHKRM010000018.1"/>
</dbReference>
<feature type="domain" description="4'-phosphopantetheinyl transferase" evidence="3">
    <location>
        <begin position="93"/>
        <end position="141"/>
    </location>
</feature>
<dbReference type="GO" id="GO:0016740">
    <property type="term" value="F:transferase activity"/>
    <property type="evidence" value="ECO:0007669"/>
    <property type="project" value="UniProtKB-KW"/>
</dbReference>
<sequence length="188" mass="20281">MLAPEDWLTDVERTRAARFAFEPDRRSFIAAHLLVRLCAAAVLDTDPAGLTLLQHCDVHGPGHGRPYIEQAPSLGVSLSHTRGYVCAAAGEGRVGIDAERVPPGPFDRLLAGRALSEQELAVVTTNEELIRHWTRKEALIKRGELTIDGLREADADAAGRHLLEWTAEGDIVVAAITDAPAELIPISG</sequence>
<dbReference type="PANTHER" id="PTHR12215:SF10">
    <property type="entry name" value="L-AMINOADIPATE-SEMIALDEHYDE DEHYDROGENASE-PHOSPHOPANTETHEINYL TRANSFERASE"/>
    <property type="match status" value="1"/>
</dbReference>
<reference evidence="5" key="1">
    <citation type="journal article" date="2019" name="Int. J. Syst. Evol. Microbiol.">
        <title>The Global Catalogue of Microorganisms (GCM) 10K type strain sequencing project: providing services to taxonomists for standard genome sequencing and annotation.</title>
        <authorList>
            <consortium name="The Broad Institute Genomics Platform"/>
            <consortium name="The Broad Institute Genome Sequencing Center for Infectious Disease"/>
            <person name="Wu L."/>
            <person name="Ma J."/>
        </authorList>
    </citation>
    <scope>NUCLEOTIDE SEQUENCE [LARGE SCALE GENOMIC DNA]</scope>
    <source>
        <strain evidence="5">CGMCC 1.15399</strain>
    </source>
</reference>
<dbReference type="InterPro" id="IPR008278">
    <property type="entry name" value="4-PPantetheinyl_Trfase_dom"/>
</dbReference>
<dbReference type="InterPro" id="IPR050559">
    <property type="entry name" value="P-Pant_transferase_sf"/>
</dbReference>